<evidence type="ECO:0000313" key="1">
    <source>
        <dbReference type="EMBL" id="MDR9847045.1"/>
    </source>
</evidence>
<dbReference type="Proteomes" id="UP001246576">
    <property type="component" value="Unassembled WGS sequence"/>
</dbReference>
<dbReference type="RefSeq" id="WP_310839467.1">
    <property type="nucleotide sequence ID" value="NZ_JAVLSJ010000001.1"/>
</dbReference>
<keyword evidence="2" id="KW-1185">Reference proteome</keyword>
<dbReference type="EMBL" id="JAVLSJ010000001">
    <property type="protein sequence ID" value="MDR9847045.1"/>
    <property type="molecule type" value="Genomic_DNA"/>
</dbReference>
<protein>
    <submittedName>
        <fullName evidence="1">Uncharacterized protein</fullName>
    </submittedName>
</protein>
<organism evidence="1 2">
    <name type="scientific">Herbaspirillum huttiense subsp. lycopersici</name>
    <dbReference type="NCBI Taxonomy" id="3074428"/>
    <lineage>
        <taxon>Bacteria</taxon>
        <taxon>Pseudomonadati</taxon>
        <taxon>Pseudomonadota</taxon>
        <taxon>Betaproteobacteria</taxon>
        <taxon>Burkholderiales</taxon>
        <taxon>Oxalobacteraceae</taxon>
        <taxon>Herbaspirillum</taxon>
    </lineage>
</organism>
<comment type="caution">
    <text evidence="1">The sequence shown here is derived from an EMBL/GenBank/DDBJ whole genome shotgun (WGS) entry which is preliminary data.</text>
</comment>
<reference evidence="1" key="1">
    <citation type="submission" date="2023-09" db="EMBL/GenBank/DDBJ databases">
        <title>Description of first Herbaspirillum huttiense subsp. nephrolepsisexaltata and Herbaspirillum huttiense subsp. lycopersicon.</title>
        <authorList>
            <person name="Poudel M."/>
            <person name="Sharma A."/>
            <person name="Goss E."/>
            <person name="Tapia J.H."/>
            <person name="Harmon C.M."/>
            <person name="Jones J.B."/>
        </authorList>
    </citation>
    <scope>NUCLEOTIDE SEQUENCE</scope>
    <source>
        <strain evidence="1">SE1</strain>
    </source>
</reference>
<name>A0ABU2EFY9_9BURK</name>
<accession>A0ABU2EFY9</accession>
<gene>
    <name evidence="1" type="ORF">RI048_02345</name>
</gene>
<evidence type="ECO:0000313" key="2">
    <source>
        <dbReference type="Proteomes" id="UP001246576"/>
    </source>
</evidence>
<proteinExistence type="predicted"/>
<sequence>MKTAKLRAETIVSKLFDAITARVQTLRDNGLVVSSEFKGIIDHLDPQGSSYSGFVKAVDNCKKRVEFDTLISIVGKAKPARGNDDAYVQAKVIEKIIKLVKGIGFNDFKILDNHTRSLLINTTVNNARITSKVAFATLVKVEFDALDPSQGFKLKARNNYTAGTGSTQLSSSREMLRIMGLSESAKGKRDADFTFTDDAHALFNERFEAIAKLTGSDASEAHEEGSEAEEQE</sequence>